<dbReference type="Proteomes" id="UP000533533">
    <property type="component" value="Unassembled WGS sequence"/>
</dbReference>
<dbReference type="EMBL" id="QJSQ01000022">
    <property type="protein sequence ID" value="PYE18329.1"/>
    <property type="molecule type" value="Genomic_DNA"/>
</dbReference>
<accession>A0A2U0ZMQ2</accession>
<evidence type="ECO:0000313" key="2">
    <source>
        <dbReference type="EMBL" id="PYE18329.1"/>
    </source>
</evidence>
<evidence type="ECO:0000313" key="4">
    <source>
        <dbReference type="Proteomes" id="UP000533533"/>
    </source>
</evidence>
<organism evidence="2 3">
    <name type="scientific">Paraburkholderia silvatlantica</name>
    <dbReference type="NCBI Taxonomy" id="321895"/>
    <lineage>
        <taxon>Bacteria</taxon>
        <taxon>Pseudomonadati</taxon>
        <taxon>Pseudomonadota</taxon>
        <taxon>Betaproteobacteria</taxon>
        <taxon>Burkholderiales</taxon>
        <taxon>Burkholderiaceae</taxon>
        <taxon>Paraburkholderia</taxon>
    </lineage>
</organism>
<dbReference type="RefSeq" id="WP_110388716.1">
    <property type="nucleotide sequence ID" value="NZ_JACHVZ010000013.1"/>
</dbReference>
<keyword evidence="4" id="KW-1185">Reference proteome</keyword>
<comment type="caution">
    <text evidence="2">The sequence shown here is derived from an EMBL/GenBank/DDBJ whole genome shotgun (WGS) entry which is preliminary data.</text>
</comment>
<dbReference type="OrthoDB" id="9133649at2"/>
<dbReference type="EMBL" id="JACHVZ010000013">
    <property type="protein sequence ID" value="MBB2930189.1"/>
    <property type="molecule type" value="Genomic_DNA"/>
</dbReference>
<name>A0A2U0ZMQ2_9BURK</name>
<dbReference type="Proteomes" id="UP000247772">
    <property type="component" value="Unassembled WGS sequence"/>
</dbReference>
<evidence type="ECO:0000313" key="3">
    <source>
        <dbReference type="Proteomes" id="UP000247772"/>
    </source>
</evidence>
<protein>
    <submittedName>
        <fullName evidence="2">Uncharacterized protein</fullName>
    </submittedName>
</protein>
<proteinExistence type="predicted"/>
<reference evidence="2 3" key="1">
    <citation type="submission" date="2018-06" db="EMBL/GenBank/DDBJ databases">
        <title>Genomic Encyclopedia of Type Strains, Phase IV (KMG-V): Genome sequencing to study the core and pangenomes of soil and plant-associated prokaryotes.</title>
        <authorList>
            <person name="Whitman W."/>
        </authorList>
    </citation>
    <scope>NUCLEOTIDE SEQUENCE [LARGE SCALE GENOMIC DNA]</scope>
    <source>
        <strain evidence="2 3">SRCL-318</strain>
        <strain evidence="1 4">SRMrh-85</strain>
    </source>
</reference>
<dbReference type="AlphaFoldDB" id="A0A2U0ZMQ2"/>
<sequence>MSMSLASFYRLAVLHPFEFVRRRVQARPVPSVPEHTCKEDPEERLERIARYARAGYFNITVTSDSCQIIGEIAPD</sequence>
<gene>
    <name evidence="2" type="ORF">C7410_12231</name>
    <name evidence="1" type="ORF">FHX59_004651</name>
</gene>
<evidence type="ECO:0000313" key="1">
    <source>
        <dbReference type="EMBL" id="MBB2930189.1"/>
    </source>
</evidence>